<proteinExistence type="inferred from homology"/>
<keyword evidence="15" id="KW-1185">Reference proteome</keyword>
<comment type="similarity">
    <text evidence="2 12">Belongs to the DsbB family. BdbC subfamily.</text>
</comment>
<dbReference type="GO" id="GO:0005886">
    <property type="term" value="C:plasma membrane"/>
    <property type="evidence" value="ECO:0007669"/>
    <property type="project" value="UniProtKB-SubCell"/>
</dbReference>
<keyword evidence="11 12" id="KW-0676">Redox-active center</keyword>
<dbReference type="InterPro" id="IPR023380">
    <property type="entry name" value="DsbB-like_sf"/>
</dbReference>
<reference evidence="14" key="1">
    <citation type="submission" date="2022-05" db="EMBL/GenBank/DDBJ databases">
        <title>Comparative Genomics of Spacecraft Associated Microbes.</title>
        <authorList>
            <person name="Tran M.T."/>
            <person name="Wright A."/>
            <person name="Seuylemezian A."/>
            <person name="Eisen J."/>
            <person name="Coil D."/>
        </authorList>
    </citation>
    <scope>NUCLEOTIDE SEQUENCE</scope>
    <source>
        <strain evidence="14">214.1.1</strain>
    </source>
</reference>
<comment type="caution">
    <text evidence="12">Lacks conserved residue(s) required for the propagation of feature annotation.</text>
</comment>
<feature type="disulfide bond" description="Redox-active" evidence="12">
    <location>
        <begin position="35"/>
        <end position="38"/>
    </location>
</feature>
<comment type="function">
    <text evidence="12">Required for disulfide bond formation in some proteins.</text>
</comment>
<keyword evidence="9 12" id="KW-1015">Disulfide bond</keyword>
<keyword evidence="7 12" id="KW-0560">Oxidoreductase</keyword>
<dbReference type="Pfam" id="PF02600">
    <property type="entry name" value="DsbB"/>
    <property type="match status" value="1"/>
</dbReference>
<gene>
    <name evidence="12" type="primary">bdbC</name>
    <name evidence="14" type="ORF">M3202_11010</name>
</gene>
<dbReference type="GO" id="GO:0006457">
    <property type="term" value="P:protein folding"/>
    <property type="evidence" value="ECO:0007669"/>
    <property type="project" value="InterPro"/>
</dbReference>
<evidence type="ECO:0000256" key="9">
    <source>
        <dbReference type="ARBA" id="ARBA00023157"/>
    </source>
</evidence>
<comment type="caution">
    <text evidence="14">The sequence shown here is derived from an EMBL/GenBank/DDBJ whole genome shotgun (WGS) entry which is preliminary data.</text>
</comment>
<evidence type="ECO:0000256" key="12">
    <source>
        <dbReference type="HAMAP-Rule" id="MF_00287"/>
    </source>
</evidence>
<evidence type="ECO:0000256" key="8">
    <source>
        <dbReference type="ARBA" id="ARBA00023136"/>
    </source>
</evidence>
<dbReference type="PIRSF" id="PIRSF036659">
    <property type="entry name" value="BdbC"/>
    <property type="match status" value="1"/>
</dbReference>
<dbReference type="PANTHER" id="PTHR43469">
    <property type="entry name" value="DISULFIDE FORMATION PROTEIN-RELATED"/>
    <property type="match status" value="1"/>
</dbReference>
<evidence type="ECO:0000256" key="4">
    <source>
        <dbReference type="ARBA" id="ARBA00022692"/>
    </source>
</evidence>
<keyword evidence="6 12" id="KW-1133">Transmembrane helix</keyword>
<dbReference type="Proteomes" id="UP001139179">
    <property type="component" value="Unassembled WGS sequence"/>
</dbReference>
<evidence type="ECO:0000256" key="11">
    <source>
        <dbReference type="ARBA" id="ARBA00023284"/>
    </source>
</evidence>
<keyword evidence="4 12" id="KW-0812">Transmembrane</keyword>
<evidence type="ECO:0000313" key="15">
    <source>
        <dbReference type="Proteomes" id="UP001139179"/>
    </source>
</evidence>
<dbReference type="PANTHER" id="PTHR43469:SF1">
    <property type="entry name" value="SPBETA PROPHAGE-DERIVED DISULFIDE BOND FORMATION PROTEIN B"/>
    <property type="match status" value="1"/>
</dbReference>
<evidence type="ECO:0000256" key="13">
    <source>
        <dbReference type="SAM" id="Phobius"/>
    </source>
</evidence>
<evidence type="ECO:0000256" key="5">
    <source>
        <dbReference type="ARBA" id="ARBA00022982"/>
    </source>
</evidence>
<dbReference type="InterPro" id="IPR012187">
    <property type="entry name" value="Disulphide_bond_form_BdbC"/>
</dbReference>
<dbReference type="EMBL" id="JAMBOL010000008">
    <property type="protein sequence ID" value="MCM3714619.1"/>
    <property type="molecule type" value="Genomic_DNA"/>
</dbReference>
<keyword evidence="8 12" id="KW-0472">Membrane</keyword>
<dbReference type="Gene3D" id="1.20.1550.10">
    <property type="entry name" value="DsbB-like"/>
    <property type="match status" value="1"/>
</dbReference>
<feature type="transmembrane region" description="Helical" evidence="13">
    <location>
        <begin position="39"/>
        <end position="57"/>
    </location>
</feature>
<dbReference type="InterPro" id="IPR003752">
    <property type="entry name" value="DiS_bond_form_DsbB/BdbC"/>
</dbReference>
<dbReference type="NCBIfam" id="NF002849">
    <property type="entry name" value="PRK03113.1"/>
    <property type="match status" value="1"/>
</dbReference>
<feature type="transmembrane region" description="Helical" evidence="13">
    <location>
        <begin position="108"/>
        <end position="133"/>
    </location>
</feature>
<evidence type="ECO:0000256" key="10">
    <source>
        <dbReference type="ARBA" id="ARBA00023186"/>
    </source>
</evidence>
<sequence length="138" mass="15397">MSKQNEQLLMIAWLLSLIATLGSLYFSEIVGYIPCELCWTQRIFMYPIPIILGVALIRKETAAAFYVLPLAVIGMGFSIYHYLLQKVDALGQTDSCGLVPCAMEYINYAGFITIPFLALTAFVGITICMVMLVKRRGK</sequence>
<evidence type="ECO:0000256" key="1">
    <source>
        <dbReference type="ARBA" id="ARBA00004141"/>
    </source>
</evidence>
<evidence type="ECO:0000256" key="3">
    <source>
        <dbReference type="ARBA" id="ARBA00022448"/>
    </source>
</evidence>
<evidence type="ECO:0000256" key="2">
    <source>
        <dbReference type="ARBA" id="ARBA00007602"/>
    </source>
</evidence>
<keyword evidence="10 12" id="KW-0143">Chaperone</keyword>
<accession>A0A9X2IN74</accession>
<dbReference type="SUPFAM" id="SSF158442">
    <property type="entry name" value="DsbB-like"/>
    <property type="match status" value="1"/>
</dbReference>
<dbReference type="HAMAP" id="MF_00287">
    <property type="entry name" value="BdbC"/>
    <property type="match status" value="1"/>
</dbReference>
<feature type="transmembrane region" description="Helical" evidence="13">
    <location>
        <begin position="64"/>
        <end position="83"/>
    </location>
</feature>
<feature type="transmembrane region" description="Helical" evidence="13">
    <location>
        <begin position="12"/>
        <end position="33"/>
    </location>
</feature>
<comment type="subcellular location">
    <subcellularLocation>
        <location evidence="12">Cell membrane</location>
        <topology evidence="12">Multi-pass membrane protein</topology>
    </subcellularLocation>
    <subcellularLocation>
        <location evidence="1">Membrane</location>
        <topology evidence="1">Multi-pass membrane protein</topology>
    </subcellularLocation>
</comment>
<dbReference type="RefSeq" id="WP_251223389.1">
    <property type="nucleotide sequence ID" value="NZ_JAMBOL010000008.1"/>
</dbReference>
<protein>
    <recommendedName>
        <fullName evidence="12">Probable disulfide formation protein</fullName>
    </recommendedName>
    <alternativeName>
        <fullName evidence="12">Disulfide oxidoreductase</fullName>
    </alternativeName>
    <alternativeName>
        <fullName evidence="12">Thiol-disulfide oxidoreductase</fullName>
    </alternativeName>
</protein>
<keyword evidence="12" id="KW-1003">Cell membrane</keyword>
<dbReference type="AlphaFoldDB" id="A0A9X2IN74"/>
<name>A0A9X2IN74_9BACI</name>
<evidence type="ECO:0000313" key="14">
    <source>
        <dbReference type="EMBL" id="MCM3714619.1"/>
    </source>
</evidence>
<dbReference type="GO" id="GO:0015035">
    <property type="term" value="F:protein-disulfide reductase activity"/>
    <property type="evidence" value="ECO:0007669"/>
    <property type="project" value="UniProtKB-UniRule"/>
</dbReference>
<keyword evidence="5 12" id="KW-0249">Electron transport</keyword>
<evidence type="ECO:0000256" key="7">
    <source>
        <dbReference type="ARBA" id="ARBA00023002"/>
    </source>
</evidence>
<evidence type="ECO:0000256" key="6">
    <source>
        <dbReference type="ARBA" id="ARBA00022989"/>
    </source>
</evidence>
<organism evidence="14 15">
    <name type="scientific">Halalkalibacter oceani</name>
    <dbReference type="NCBI Taxonomy" id="1653776"/>
    <lineage>
        <taxon>Bacteria</taxon>
        <taxon>Bacillati</taxon>
        <taxon>Bacillota</taxon>
        <taxon>Bacilli</taxon>
        <taxon>Bacillales</taxon>
        <taxon>Bacillaceae</taxon>
        <taxon>Halalkalibacter</taxon>
    </lineage>
</organism>
<keyword evidence="3 12" id="KW-0813">Transport</keyword>